<evidence type="ECO:0000256" key="5">
    <source>
        <dbReference type="ARBA" id="ARBA00022692"/>
    </source>
</evidence>
<evidence type="ECO:0000256" key="9">
    <source>
        <dbReference type="SAM" id="Phobius"/>
    </source>
</evidence>
<dbReference type="Pfam" id="PF13231">
    <property type="entry name" value="PMT_2"/>
    <property type="match status" value="1"/>
</dbReference>
<dbReference type="AlphaFoldDB" id="A0A410WTM0"/>
<feature type="compositionally biased region" description="Basic and acidic residues" evidence="8">
    <location>
        <begin position="407"/>
        <end position="421"/>
    </location>
</feature>
<keyword evidence="6 9" id="KW-1133">Transmembrane helix</keyword>
<keyword evidence="14" id="KW-1185">Reference proteome</keyword>
<reference evidence="12 13" key="1">
    <citation type="submission" date="2018-01" db="EMBL/GenBank/DDBJ databases">
        <title>The whole genome sequencing and assembly of Paenibacillus chitinolyticus KCCM 41400 strain.</title>
        <authorList>
            <person name="Kim J.-Y."/>
            <person name="Park M.-K."/>
            <person name="Lee Y.-J."/>
            <person name="Yi H."/>
            <person name="Bahn Y.-S."/>
            <person name="Kim J.F."/>
            <person name="Lee D.-W."/>
        </authorList>
    </citation>
    <scope>NUCLEOTIDE SEQUENCE [LARGE SCALE GENOMIC DNA]</scope>
    <source>
        <strain evidence="12 13">KCCM 41400</strain>
    </source>
</reference>
<reference evidence="11 14" key="2">
    <citation type="submission" date="2022-05" db="EMBL/GenBank/DDBJ databases">
        <title>Genome Sequencing of Bee-Associated Microbes.</title>
        <authorList>
            <person name="Dunlap C."/>
        </authorList>
    </citation>
    <scope>NUCLEOTIDE SEQUENCE [LARGE SCALE GENOMIC DNA]</scope>
    <source>
        <strain evidence="11 14">NRRL B-23120</strain>
    </source>
</reference>
<evidence type="ECO:0000313" key="14">
    <source>
        <dbReference type="Proteomes" id="UP001527202"/>
    </source>
</evidence>
<dbReference type="InterPro" id="IPR050297">
    <property type="entry name" value="LipidA_mod_glycosyltrf_83"/>
</dbReference>
<gene>
    <name evidence="11" type="ORF">M5X16_25145</name>
    <name evidence="12" type="ORF">PC41400_08520</name>
</gene>
<dbReference type="PANTHER" id="PTHR33908">
    <property type="entry name" value="MANNOSYLTRANSFERASE YKCB-RELATED"/>
    <property type="match status" value="1"/>
</dbReference>
<sequence>MGASRLWKKMLIVFILALALGLRLFYILGEQYEPVEYDQKNYTTMAVQMLEKGIYGYNEAKSNTLVTPGFPVFLAAILAVFGYTDIERTFMVVRVLQVFISLGAIWYIYKIGLRLFNRTTGLIAAFFASVYGTFIVVNSLILTEVIFLTSFMALIYYQVKIVQENRTRDHLLAGLLLALAVLIRPNTLVVAPVPYIFLWFQHKKPYFKEISFGVLAFALGMLPWWIRNAITFHEIIFISKGGAGNPLLGGTDPYYRGTLDWSKIDFSNQQGEAIKRIKEGLQTDPALWIRWFTVGKMKEMFLNKLYIGDYGSSVPAWYAPWIPRFHKFLVYAGMGGSLIAFFIHKSYRYLITVFLILLGTQLMFIPEARYTIGMMPFLMLIISALLVQAVSYAAGMVRGRNKTGSGVRKDVRSETDRSKAV</sequence>
<dbReference type="GO" id="GO:0005886">
    <property type="term" value="C:plasma membrane"/>
    <property type="evidence" value="ECO:0007669"/>
    <property type="project" value="UniProtKB-SubCell"/>
</dbReference>
<feature type="region of interest" description="Disordered" evidence="8">
    <location>
        <begin position="400"/>
        <end position="421"/>
    </location>
</feature>
<keyword evidence="5 9" id="KW-0812">Transmembrane</keyword>
<feature type="transmembrane region" description="Helical" evidence="9">
    <location>
        <begin position="65"/>
        <end position="84"/>
    </location>
</feature>
<feature type="transmembrane region" description="Helical" evidence="9">
    <location>
        <begin position="372"/>
        <end position="394"/>
    </location>
</feature>
<name>A0A410WTM0_9BACL</name>
<feature type="transmembrane region" description="Helical" evidence="9">
    <location>
        <begin position="210"/>
        <end position="226"/>
    </location>
</feature>
<dbReference type="EMBL" id="CP026520">
    <property type="protein sequence ID" value="QAV17702.1"/>
    <property type="molecule type" value="Genomic_DNA"/>
</dbReference>
<dbReference type="InterPro" id="IPR038731">
    <property type="entry name" value="RgtA/B/C-like"/>
</dbReference>
<dbReference type="Proteomes" id="UP001527202">
    <property type="component" value="Unassembled WGS sequence"/>
</dbReference>
<keyword evidence="2" id="KW-1003">Cell membrane</keyword>
<dbReference type="GO" id="GO:0016763">
    <property type="term" value="F:pentosyltransferase activity"/>
    <property type="evidence" value="ECO:0007669"/>
    <property type="project" value="TreeGrafter"/>
</dbReference>
<keyword evidence="4" id="KW-0808">Transferase</keyword>
<proteinExistence type="predicted"/>
<evidence type="ECO:0000313" key="11">
    <source>
        <dbReference type="EMBL" id="MCY9599048.1"/>
    </source>
</evidence>
<keyword evidence="7 9" id="KW-0472">Membrane</keyword>
<comment type="subcellular location">
    <subcellularLocation>
        <location evidence="1">Cell membrane</location>
        <topology evidence="1">Multi-pass membrane protein</topology>
    </subcellularLocation>
</comment>
<evidence type="ECO:0000259" key="10">
    <source>
        <dbReference type="Pfam" id="PF13231"/>
    </source>
</evidence>
<dbReference type="KEGG" id="pchi:PC41400_08520"/>
<accession>A0A410WTM0</accession>
<evidence type="ECO:0000256" key="7">
    <source>
        <dbReference type="ARBA" id="ARBA00023136"/>
    </source>
</evidence>
<dbReference type="PANTHER" id="PTHR33908:SF11">
    <property type="entry name" value="MEMBRANE PROTEIN"/>
    <property type="match status" value="1"/>
</dbReference>
<evidence type="ECO:0000256" key="4">
    <source>
        <dbReference type="ARBA" id="ARBA00022679"/>
    </source>
</evidence>
<evidence type="ECO:0000256" key="8">
    <source>
        <dbReference type="SAM" id="MobiDB-lite"/>
    </source>
</evidence>
<feature type="transmembrane region" description="Helical" evidence="9">
    <location>
        <begin position="349"/>
        <end position="366"/>
    </location>
</feature>
<dbReference type="EMBL" id="JAMDMJ010000039">
    <property type="protein sequence ID" value="MCY9599048.1"/>
    <property type="molecule type" value="Genomic_DNA"/>
</dbReference>
<dbReference type="RefSeq" id="WP_042228983.1">
    <property type="nucleotide sequence ID" value="NZ_CP026520.1"/>
</dbReference>
<evidence type="ECO:0000256" key="2">
    <source>
        <dbReference type="ARBA" id="ARBA00022475"/>
    </source>
</evidence>
<dbReference type="GeneID" id="95374853"/>
<dbReference type="GO" id="GO:0009103">
    <property type="term" value="P:lipopolysaccharide biosynthetic process"/>
    <property type="evidence" value="ECO:0007669"/>
    <property type="project" value="UniProtKB-ARBA"/>
</dbReference>
<feature type="transmembrane region" description="Helical" evidence="9">
    <location>
        <begin position="171"/>
        <end position="198"/>
    </location>
</feature>
<evidence type="ECO:0000313" key="13">
    <source>
        <dbReference type="Proteomes" id="UP000288943"/>
    </source>
</evidence>
<organism evidence="12 13">
    <name type="scientific">Paenibacillus chitinolyticus</name>
    <dbReference type="NCBI Taxonomy" id="79263"/>
    <lineage>
        <taxon>Bacteria</taxon>
        <taxon>Bacillati</taxon>
        <taxon>Bacillota</taxon>
        <taxon>Bacilli</taxon>
        <taxon>Bacillales</taxon>
        <taxon>Paenibacillaceae</taxon>
        <taxon>Paenibacillus</taxon>
    </lineage>
</organism>
<evidence type="ECO:0000313" key="12">
    <source>
        <dbReference type="EMBL" id="QAV17702.1"/>
    </source>
</evidence>
<evidence type="ECO:0000256" key="6">
    <source>
        <dbReference type="ARBA" id="ARBA00022989"/>
    </source>
</evidence>
<dbReference type="Proteomes" id="UP000288943">
    <property type="component" value="Chromosome"/>
</dbReference>
<evidence type="ECO:0000256" key="1">
    <source>
        <dbReference type="ARBA" id="ARBA00004651"/>
    </source>
</evidence>
<feature type="transmembrane region" description="Helical" evidence="9">
    <location>
        <begin position="91"/>
        <end position="109"/>
    </location>
</feature>
<keyword evidence="3" id="KW-0328">Glycosyltransferase</keyword>
<feature type="domain" description="Glycosyltransferase RgtA/B/C/D-like" evidence="10">
    <location>
        <begin position="68"/>
        <end position="224"/>
    </location>
</feature>
<evidence type="ECO:0000256" key="3">
    <source>
        <dbReference type="ARBA" id="ARBA00022676"/>
    </source>
</evidence>
<dbReference type="OrthoDB" id="136232at2"/>
<protein>
    <submittedName>
        <fullName evidence="11">Glycosyltransferase family 39 protein</fullName>
    </submittedName>
</protein>